<proteinExistence type="predicted"/>
<dbReference type="EMBL" id="CM047940">
    <property type="protein sequence ID" value="KAI9903887.1"/>
    <property type="molecule type" value="Genomic_DNA"/>
</dbReference>
<accession>A0ACC0VBX7</accession>
<gene>
    <name evidence="1" type="ORF">N3K66_000416</name>
</gene>
<comment type="caution">
    <text evidence="1">The sequence shown here is derived from an EMBL/GenBank/DDBJ whole genome shotgun (WGS) entry which is preliminary data.</text>
</comment>
<dbReference type="Proteomes" id="UP001163324">
    <property type="component" value="Chromosome 1"/>
</dbReference>
<reference evidence="1" key="1">
    <citation type="submission" date="2022-10" db="EMBL/GenBank/DDBJ databases">
        <title>Complete Genome of Trichothecium roseum strain YXFP-22015, a Plant Pathogen Isolated from Citrus.</title>
        <authorList>
            <person name="Wang Y."/>
            <person name="Zhu L."/>
        </authorList>
    </citation>
    <scope>NUCLEOTIDE SEQUENCE</scope>
    <source>
        <strain evidence="1">YXFP-22015</strain>
    </source>
</reference>
<organism evidence="1 2">
    <name type="scientific">Trichothecium roseum</name>
    <dbReference type="NCBI Taxonomy" id="47278"/>
    <lineage>
        <taxon>Eukaryota</taxon>
        <taxon>Fungi</taxon>
        <taxon>Dikarya</taxon>
        <taxon>Ascomycota</taxon>
        <taxon>Pezizomycotina</taxon>
        <taxon>Sordariomycetes</taxon>
        <taxon>Hypocreomycetidae</taxon>
        <taxon>Hypocreales</taxon>
        <taxon>Hypocreales incertae sedis</taxon>
        <taxon>Trichothecium</taxon>
    </lineage>
</organism>
<name>A0ACC0VBX7_9HYPO</name>
<evidence type="ECO:0000313" key="1">
    <source>
        <dbReference type="EMBL" id="KAI9903887.1"/>
    </source>
</evidence>
<sequence>MVESVVVVGGSMSGLINAIQLQRQGRNVTVLEQESASERSSYGYGVSYMVTVQAFLKENDRTGALRSIPSEELHYSLGRYENLFTGKKKTEVTSWGYLYRILRANFDGFASKACPKPPPAAKGSGMGDYRGGKKVTGLIDGNNRVTLEYIDVLDGKRDTIVADLVIGADGFNSTIRNLVQAPFNSQYAGYVAWRGIIPESQVSASAAAHFANGMSFDFFRRSYIICYIIPTDDGAYDPGERLLNWVWYFNVHDGSWDMTDIFSDVNGMTHQNTVPRGSIRPEVWDRIRADAVPRLAAPFAEILSKTKEPFVSKINDLICESPRHLGGKVVLVGDAFCTLRPHTGAATEQGAIHCRMMAALRSGEKTAKEWERDVWTVSRQSFLASRVVGELGQGTILSFLAALFWYVLFLFTKTPEKKMKARTT</sequence>
<keyword evidence="2" id="KW-1185">Reference proteome</keyword>
<evidence type="ECO:0000313" key="2">
    <source>
        <dbReference type="Proteomes" id="UP001163324"/>
    </source>
</evidence>
<protein>
    <submittedName>
        <fullName evidence="1">Uncharacterized protein</fullName>
    </submittedName>
</protein>